<dbReference type="AlphaFoldDB" id="A0A4Q5KQP2"/>
<dbReference type="RefSeq" id="WP_130049173.1">
    <property type="nucleotide sequence ID" value="NZ_SEZK01000038.1"/>
</dbReference>
<protein>
    <submittedName>
        <fullName evidence="1">Uncharacterized protein</fullName>
    </submittedName>
</protein>
<comment type="caution">
    <text evidence="1">The sequence shown here is derived from an EMBL/GenBank/DDBJ whole genome shotgun (WGS) entry which is preliminary data.</text>
</comment>
<proteinExistence type="predicted"/>
<evidence type="ECO:0000313" key="3">
    <source>
        <dbReference type="Proteomes" id="UP000294063"/>
    </source>
</evidence>
<name>A0A4Q5KQP2_9GAMM</name>
<keyword evidence="4" id="KW-1185">Reference proteome</keyword>
<evidence type="ECO:0000313" key="1">
    <source>
        <dbReference type="EMBL" id="RYU49082.1"/>
    </source>
</evidence>
<dbReference type="Proteomes" id="UP000294166">
    <property type="component" value="Unassembled WGS sequence"/>
</dbReference>
<reference evidence="3 4" key="1">
    <citation type="submission" date="2019-02" db="EMBL/GenBank/DDBJ databases">
        <title>Genome sequences of Aliivibrio finisterrensis strains from farmed Atlantic salmon.</title>
        <authorList>
            <person name="Bowman J.P."/>
        </authorList>
    </citation>
    <scope>NUCLEOTIDE SEQUENCE [LARGE SCALE GENOMIC DNA]</scope>
    <source>
        <strain evidence="2 4">A21</strain>
        <strain evidence="1 3">A46</strain>
    </source>
</reference>
<evidence type="ECO:0000313" key="2">
    <source>
        <dbReference type="EMBL" id="RYU61272.1"/>
    </source>
</evidence>
<dbReference type="EMBL" id="SEZK01000038">
    <property type="protein sequence ID" value="RYU49082.1"/>
    <property type="molecule type" value="Genomic_DNA"/>
</dbReference>
<sequence length="73" mass="8122">MIQQENISIKNGKIRVKMTRHARLSLSARLANAGIKIIVINEVTCLSYGGTLMVRGSIEGLEKRINTHFNISI</sequence>
<evidence type="ECO:0000313" key="4">
    <source>
        <dbReference type="Proteomes" id="UP000294166"/>
    </source>
</evidence>
<dbReference type="EMBL" id="SEZN01000043">
    <property type="protein sequence ID" value="RYU61272.1"/>
    <property type="molecule type" value="Genomic_DNA"/>
</dbReference>
<gene>
    <name evidence="2" type="ORF">ERW53_18065</name>
    <name evidence="1" type="ORF">ERW57_16415</name>
</gene>
<accession>A0A4Q5KQP2</accession>
<dbReference type="Proteomes" id="UP000294063">
    <property type="component" value="Unassembled WGS sequence"/>
</dbReference>
<organism evidence="1 3">
    <name type="scientific">Aliivibrio finisterrensis</name>
    <dbReference type="NCBI Taxonomy" id="511998"/>
    <lineage>
        <taxon>Bacteria</taxon>
        <taxon>Pseudomonadati</taxon>
        <taxon>Pseudomonadota</taxon>
        <taxon>Gammaproteobacteria</taxon>
        <taxon>Vibrionales</taxon>
        <taxon>Vibrionaceae</taxon>
        <taxon>Aliivibrio</taxon>
    </lineage>
</organism>